<evidence type="ECO:0000259" key="2">
    <source>
        <dbReference type="Pfam" id="PF01471"/>
    </source>
</evidence>
<keyword evidence="4" id="KW-1185">Reference proteome</keyword>
<dbReference type="InterPro" id="IPR036366">
    <property type="entry name" value="PGBDSf"/>
</dbReference>
<dbReference type="AlphaFoldDB" id="A0A975H3M1"/>
<dbReference type="SUPFAM" id="SSF47090">
    <property type="entry name" value="PGBD-like"/>
    <property type="match status" value="1"/>
</dbReference>
<dbReference type="Proteomes" id="UP000663903">
    <property type="component" value="Chromosome"/>
</dbReference>
<dbReference type="RefSeq" id="WP_208009168.1">
    <property type="nucleotide sequence ID" value="NZ_CP071796.1"/>
</dbReference>
<feature type="compositionally biased region" description="Pro residues" evidence="1">
    <location>
        <begin position="46"/>
        <end position="62"/>
    </location>
</feature>
<accession>A0A975H3M1</accession>
<evidence type="ECO:0000313" key="4">
    <source>
        <dbReference type="Proteomes" id="UP000663903"/>
    </source>
</evidence>
<feature type="region of interest" description="Disordered" evidence="1">
    <location>
        <begin position="39"/>
        <end position="83"/>
    </location>
</feature>
<dbReference type="Gene3D" id="1.10.101.10">
    <property type="entry name" value="PGBD-like superfamily/PGBD"/>
    <property type="match status" value="1"/>
</dbReference>
<dbReference type="InterPro" id="IPR002477">
    <property type="entry name" value="Peptidoglycan-bd-like"/>
</dbReference>
<reference evidence="3" key="1">
    <citation type="submission" date="2021-03" db="EMBL/GenBank/DDBJ databases">
        <title>Ottowia sp. 27C isolated from the cloaca of a Giant Asian pond turtle (Heosemys grandis).</title>
        <authorList>
            <person name="Spergser J."/>
            <person name="Busse H.-J."/>
        </authorList>
    </citation>
    <scope>NUCLEOTIDE SEQUENCE</scope>
    <source>
        <strain evidence="3">27C</strain>
    </source>
</reference>
<organism evidence="3 4">
    <name type="scientific">Ottowia testudinis</name>
    <dbReference type="NCBI Taxonomy" id="2816950"/>
    <lineage>
        <taxon>Bacteria</taxon>
        <taxon>Pseudomonadati</taxon>
        <taxon>Pseudomonadota</taxon>
        <taxon>Betaproteobacteria</taxon>
        <taxon>Burkholderiales</taxon>
        <taxon>Comamonadaceae</taxon>
        <taxon>Ottowia</taxon>
    </lineage>
</organism>
<feature type="region of interest" description="Disordered" evidence="1">
    <location>
        <begin position="124"/>
        <end position="146"/>
    </location>
</feature>
<gene>
    <name evidence="3" type="ORF">J1M35_00360</name>
</gene>
<dbReference type="KEGG" id="otd:J1M35_00360"/>
<name>A0A975H3M1_9BURK</name>
<protein>
    <submittedName>
        <fullName evidence="3">Peptidoglycan-binding protein</fullName>
    </submittedName>
</protein>
<evidence type="ECO:0000313" key="3">
    <source>
        <dbReference type="EMBL" id="QTD45420.1"/>
    </source>
</evidence>
<proteinExistence type="predicted"/>
<dbReference type="Pfam" id="PF01471">
    <property type="entry name" value="PG_binding_1"/>
    <property type="match status" value="1"/>
</dbReference>
<evidence type="ECO:0000256" key="1">
    <source>
        <dbReference type="SAM" id="MobiDB-lite"/>
    </source>
</evidence>
<feature type="domain" description="Peptidoglycan binding-like" evidence="2">
    <location>
        <begin position="90"/>
        <end position="142"/>
    </location>
</feature>
<sequence>MLGHPAVTGRLGALNRHAAGALLWAAVLGGWLAACQSIEPARPEPDPAQPPPAPITPPPESLPPHGQLVTAPLPGQPSPAPLLAPARIGWREAQRQLARLGYDPGPADGTVGRRTTAALRAFQRHHGLPASGRLDDATRQALTPKR</sequence>
<dbReference type="EMBL" id="CP071796">
    <property type="protein sequence ID" value="QTD45420.1"/>
    <property type="molecule type" value="Genomic_DNA"/>
</dbReference>
<dbReference type="InterPro" id="IPR036365">
    <property type="entry name" value="PGBD-like_sf"/>
</dbReference>